<dbReference type="STRING" id="93759.A0A1R3FXJ9"/>
<feature type="compositionally biased region" description="Polar residues" evidence="1">
    <location>
        <begin position="226"/>
        <end position="265"/>
    </location>
</feature>
<evidence type="ECO:0000313" key="3">
    <source>
        <dbReference type="Proteomes" id="UP000187203"/>
    </source>
</evidence>
<sequence length="385" mass="40768">MCLLSKVAHQRGSGHYIRFTPAGDGDEQQQQHQQEEQESYSQEIQSQIPMMQQQHRSNQADMFFGQQSQATELSAMVSALTNVVSGQRAVAATVDWGGGYGGGAGLVTSSFGHSGSAASPSPSSYNSSSASPSGSGSGSGLWIGQKRGREEEGSGSAQLIESVTRVQRSFPDFRPTLADSSSGATTTVTEETTNIVAPPSTTTAPSTTTETSAAAAAASYEETVPQPMQNFPATQTSVSSSLTTHFPPSHSTPLPTYYQPQPVQSPTADMLRDYWHYSQLLQSSTDFHAPQATTTSLLEQMFQSSQLANIQQQPPLLSSSFSSLPSSFAASGSSSSSSASFPLLFGEQQQQMGIFRQPSNQNQASGSDFPVPPWSHPGHYPSSTG</sequence>
<feature type="compositionally biased region" description="Polar residues" evidence="1">
    <location>
        <begin position="350"/>
        <end position="366"/>
    </location>
</feature>
<feature type="compositionally biased region" description="Low complexity" evidence="1">
    <location>
        <begin position="112"/>
        <end position="134"/>
    </location>
</feature>
<evidence type="ECO:0000313" key="2">
    <source>
        <dbReference type="EMBL" id="OMO50571.1"/>
    </source>
</evidence>
<feature type="compositionally biased region" description="Polar residues" evidence="1">
    <location>
        <begin position="155"/>
        <end position="167"/>
    </location>
</feature>
<dbReference type="Proteomes" id="UP000187203">
    <property type="component" value="Unassembled WGS sequence"/>
</dbReference>
<evidence type="ECO:0000256" key="1">
    <source>
        <dbReference type="SAM" id="MobiDB-lite"/>
    </source>
</evidence>
<protein>
    <submittedName>
        <fullName evidence="2">Uncharacterized protein</fullName>
    </submittedName>
</protein>
<feature type="region of interest" description="Disordered" evidence="1">
    <location>
        <begin position="350"/>
        <end position="385"/>
    </location>
</feature>
<feature type="compositionally biased region" description="Low complexity" evidence="1">
    <location>
        <begin position="185"/>
        <end position="223"/>
    </location>
</feature>
<reference evidence="3" key="1">
    <citation type="submission" date="2013-09" db="EMBL/GenBank/DDBJ databases">
        <title>Corchorus olitorius genome sequencing.</title>
        <authorList>
            <person name="Alam M."/>
            <person name="Haque M.S."/>
            <person name="Islam M.S."/>
            <person name="Emdad E.M."/>
            <person name="Islam M.M."/>
            <person name="Ahmed B."/>
            <person name="Halim A."/>
            <person name="Hossen Q.M.M."/>
            <person name="Hossain M.Z."/>
            <person name="Ahmed R."/>
            <person name="Khan M.M."/>
            <person name="Islam R."/>
            <person name="Rashid M.M."/>
            <person name="Khan S.A."/>
            <person name="Rahman M.S."/>
            <person name="Alam M."/>
            <person name="Yahiya A.S."/>
            <person name="Khan M.S."/>
            <person name="Azam M.S."/>
            <person name="Haque T."/>
            <person name="Lashkar M.Z.H."/>
            <person name="Akhand A.I."/>
            <person name="Morshed G."/>
            <person name="Roy S."/>
            <person name="Uddin K.S."/>
            <person name="Rabeya T."/>
            <person name="Hossain A.S."/>
            <person name="Chowdhury A."/>
            <person name="Snigdha A.R."/>
            <person name="Mortoza M.S."/>
            <person name="Matin S.A."/>
            <person name="Hoque S.M.E."/>
            <person name="Islam M.K."/>
            <person name="Roy D.K."/>
            <person name="Haider R."/>
            <person name="Moosa M.M."/>
            <person name="Elias S.M."/>
            <person name="Hasan A.M."/>
            <person name="Jahan S."/>
            <person name="Shafiuddin M."/>
            <person name="Mahmood N."/>
            <person name="Shommy N.S."/>
        </authorList>
    </citation>
    <scope>NUCLEOTIDE SEQUENCE [LARGE SCALE GENOMIC DNA]</scope>
    <source>
        <strain evidence="3">cv. O-4</strain>
    </source>
</reference>
<keyword evidence="3" id="KW-1185">Reference proteome</keyword>
<dbReference type="AlphaFoldDB" id="A0A1R3FXJ9"/>
<dbReference type="EMBL" id="AWUE01024497">
    <property type="protein sequence ID" value="OMO50571.1"/>
    <property type="molecule type" value="Genomic_DNA"/>
</dbReference>
<feature type="region of interest" description="Disordered" evidence="1">
    <location>
        <begin position="112"/>
        <end position="265"/>
    </location>
</feature>
<organism evidence="2 3">
    <name type="scientific">Corchorus olitorius</name>
    <dbReference type="NCBI Taxonomy" id="93759"/>
    <lineage>
        <taxon>Eukaryota</taxon>
        <taxon>Viridiplantae</taxon>
        <taxon>Streptophyta</taxon>
        <taxon>Embryophyta</taxon>
        <taxon>Tracheophyta</taxon>
        <taxon>Spermatophyta</taxon>
        <taxon>Magnoliopsida</taxon>
        <taxon>eudicotyledons</taxon>
        <taxon>Gunneridae</taxon>
        <taxon>Pentapetalae</taxon>
        <taxon>rosids</taxon>
        <taxon>malvids</taxon>
        <taxon>Malvales</taxon>
        <taxon>Malvaceae</taxon>
        <taxon>Grewioideae</taxon>
        <taxon>Apeibeae</taxon>
        <taxon>Corchorus</taxon>
    </lineage>
</organism>
<name>A0A1R3FXJ9_9ROSI</name>
<feature type="region of interest" description="Disordered" evidence="1">
    <location>
        <begin position="14"/>
        <end position="43"/>
    </location>
</feature>
<proteinExistence type="predicted"/>
<gene>
    <name evidence="2" type="ORF">COLO4_38003</name>
</gene>
<accession>A0A1R3FXJ9</accession>
<dbReference type="OrthoDB" id="1930739at2759"/>
<comment type="caution">
    <text evidence="2">The sequence shown here is derived from an EMBL/GenBank/DDBJ whole genome shotgun (WGS) entry which is preliminary data.</text>
</comment>